<reference evidence="2" key="2">
    <citation type="submission" date="2020-11" db="EMBL/GenBank/DDBJ databases">
        <authorList>
            <consortium name="DOE Joint Genome Institute"/>
            <person name="Kuo A."/>
            <person name="Miyauchi S."/>
            <person name="Kiss E."/>
            <person name="Drula E."/>
            <person name="Kohler A."/>
            <person name="Sanchez-Garcia M."/>
            <person name="Andreopoulos B."/>
            <person name="Barry K.W."/>
            <person name="Bonito G."/>
            <person name="Buee M."/>
            <person name="Carver A."/>
            <person name="Chen C."/>
            <person name="Cichocki N."/>
            <person name="Clum A."/>
            <person name="Culley D."/>
            <person name="Crous P.W."/>
            <person name="Fauchery L."/>
            <person name="Girlanda M."/>
            <person name="Hayes R."/>
            <person name="Keri Z."/>
            <person name="Labutti K."/>
            <person name="Lipzen A."/>
            <person name="Lombard V."/>
            <person name="Magnuson J."/>
            <person name="Maillard F."/>
            <person name="Morin E."/>
            <person name="Murat C."/>
            <person name="Nolan M."/>
            <person name="Ohm R."/>
            <person name="Pangilinan J."/>
            <person name="Pereira M."/>
            <person name="Perotto S."/>
            <person name="Peter M."/>
            <person name="Riley R."/>
            <person name="Sitrit Y."/>
            <person name="Stielow B."/>
            <person name="Szollosi G."/>
            <person name="Zifcakova L."/>
            <person name="Stursova M."/>
            <person name="Spatafora J.W."/>
            <person name="Tedersoo L."/>
            <person name="Vaario L.-M."/>
            <person name="Yamada A."/>
            <person name="Yan M."/>
            <person name="Wang P."/>
            <person name="Xu J."/>
            <person name="Bruns T."/>
            <person name="Baldrian P."/>
            <person name="Vilgalys R."/>
            <person name="Henrissat B."/>
            <person name="Grigoriev I.V."/>
            <person name="Hibbett D."/>
            <person name="Nagy L.G."/>
            <person name="Martin F.M."/>
        </authorList>
    </citation>
    <scope>NUCLEOTIDE SEQUENCE</scope>
    <source>
        <strain evidence="2">UH-Tt-Lm1</strain>
    </source>
</reference>
<comment type="caution">
    <text evidence="2">The sequence shown here is derived from an EMBL/GenBank/DDBJ whole genome shotgun (WGS) entry which is preliminary data.</text>
</comment>
<protein>
    <submittedName>
        <fullName evidence="2">Uncharacterized protein</fullName>
    </submittedName>
</protein>
<name>A0A9P6H6Y1_9AGAM</name>
<feature type="region of interest" description="Disordered" evidence="1">
    <location>
        <begin position="72"/>
        <end position="92"/>
    </location>
</feature>
<accession>A0A9P6H6Y1</accession>
<organism evidence="2 3">
    <name type="scientific">Thelephora terrestris</name>
    <dbReference type="NCBI Taxonomy" id="56493"/>
    <lineage>
        <taxon>Eukaryota</taxon>
        <taxon>Fungi</taxon>
        <taxon>Dikarya</taxon>
        <taxon>Basidiomycota</taxon>
        <taxon>Agaricomycotina</taxon>
        <taxon>Agaricomycetes</taxon>
        <taxon>Thelephorales</taxon>
        <taxon>Thelephoraceae</taxon>
        <taxon>Thelephora</taxon>
    </lineage>
</organism>
<gene>
    <name evidence="2" type="ORF">BJ322DRAFT_1221213</name>
</gene>
<feature type="region of interest" description="Disordered" evidence="1">
    <location>
        <begin position="338"/>
        <end position="372"/>
    </location>
</feature>
<sequence length="398" mass="43447">MDAGRPKSVRHAQPELLIKMLGLIVFWGSVGWAPRSSDVHFRGRRVLHSDHEGRGGCGARPATNPLRTTLQVSGDVPVRGPESDEGEDDPPLNTKILNFKRKSQYLLTYCLSIRTEHVIHKLKRKKGMVGNPIGLHRCLGRWFGICVGVHMQIAVWVRADTLGQWLTGGGVGMGFVLVVWNIDEPGCDVQGWIRLSWSDQKGPEAGSWPMRGVLRWHMRREGVSGGSVRVRRNTCCIDGGRGCGMATAVWASGRGRPASAAGLAHTAKRVGKGKGSDDKGSIRVVHLGCLQAFAVSVGYLLKTQWVESDGIPFANSLLPAEGPKGFVSASNCCRHSRVTDGPAMAPQGTNPRRGEPWEKTDQVEVEDKPRMSRSILSLESGVVRAYTLQGRERSRTTP</sequence>
<evidence type="ECO:0000256" key="1">
    <source>
        <dbReference type="SAM" id="MobiDB-lite"/>
    </source>
</evidence>
<reference evidence="2" key="1">
    <citation type="journal article" date="2020" name="Nat. Commun.">
        <title>Large-scale genome sequencing of mycorrhizal fungi provides insights into the early evolution of symbiotic traits.</title>
        <authorList>
            <person name="Miyauchi S."/>
            <person name="Kiss E."/>
            <person name="Kuo A."/>
            <person name="Drula E."/>
            <person name="Kohler A."/>
            <person name="Sanchez-Garcia M."/>
            <person name="Morin E."/>
            <person name="Andreopoulos B."/>
            <person name="Barry K.W."/>
            <person name="Bonito G."/>
            <person name="Buee M."/>
            <person name="Carver A."/>
            <person name="Chen C."/>
            <person name="Cichocki N."/>
            <person name="Clum A."/>
            <person name="Culley D."/>
            <person name="Crous P.W."/>
            <person name="Fauchery L."/>
            <person name="Girlanda M."/>
            <person name="Hayes R.D."/>
            <person name="Keri Z."/>
            <person name="LaButti K."/>
            <person name="Lipzen A."/>
            <person name="Lombard V."/>
            <person name="Magnuson J."/>
            <person name="Maillard F."/>
            <person name="Murat C."/>
            <person name="Nolan M."/>
            <person name="Ohm R.A."/>
            <person name="Pangilinan J."/>
            <person name="Pereira M.F."/>
            <person name="Perotto S."/>
            <person name="Peter M."/>
            <person name="Pfister S."/>
            <person name="Riley R."/>
            <person name="Sitrit Y."/>
            <person name="Stielow J.B."/>
            <person name="Szollosi G."/>
            <person name="Zifcakova L."/>
            <person name="Stursova M."/>
            <person name="Spatafora J.W."/>
            <person name="Tedersoo L."/>
            <person name="Vaario L.M."/>
            <person name="Yamada A."/>
            <person name="Yan M."/>
            <person name="Wang P."/>
            <person name="Xu J."/>
            <person name="Bruns T."/>
            <person name="Baldrian P."/>
            <person name="Vilgalys R."/>
            <person name="Dunand C."/>
            <person name="Henrissat B."/>
            <person name="Grigoriev I.V."/>
            <person name="Hibbett D."/>
            <person name="Nagy L.G."/>
            <person name="Martin F.M."/>
        </authorList>
    </citation>
    <scope>NUCLEOTIDE SEQUENCE</scope>
    <source>
        <strain evidence="2">UH-Tt-Lm1</strain>
    </source>
</reference>
<evidence type="ECO:0000313" key="2">
    <source>
        <dbReference type="EMBL" id="KAF9780305.1"/>
    </source>
</evidence>
<proteinExistence type="predicted"/>
<evidence type="ECO:0000313" key="3">
    <source>
        <dbReference type="Proteomes" id="UP000736335"/>
    </source>
</evidence>
<dbReference type="EMBL" id="WIUZ02000017">
    <property type="protein sequence ID" value="KAF9780305.1"/>
    <property type="molecule type" value="Genomic_DNA"/>
</dbReference>
<dbReference type="Proteomes" id="UP000736335">
    <property type="component" value="Unassembled WGS sequence"/>
</dbReference>
<feature type="compositionally biased region" description="Basic and acidic residues" evidence="1">
    <location>
        <begin position="352"/>
        <end position="370"/>
    </location>
</feature>
<keyword evidence="3" id="KW-1185">Reference proteome</keyword>
<dbReference type="AlphaFoldDB" id="A0A9P6H6Y1"/>